<dbReference type="Pfam" id="PF05899">
    <property type="entry name" value="Cupin_3"/>
    <property type="match status" value="1"/>
</dbReference>
<reference evidence="3" key="1">
    <citation type="journal article" date="2019" name="Int. J. Syst. Evol. Microbiol.">
        <title>The Global Catalogue of Microorganisms (GCM) 10K type strain sequencing project: providing services to taxonomists for standard genome sequencing and annotation.</title>
        <authorList>
            <consortium name="The Broad Institute Genomics Platform"/>
            <consortium name="The Broad Institute Genome Sequencing Center for Infectious Disease"/>
            <person name="Wu L."/>
            <person name="Ma J."/>
        </authorList>
    </citation>
    <scope>NUCLEOTIDE SEQUENCE [LARGE SCALE GENOMIC DNA]</scope>
    <source>
        <strain evidence="3">JCM 16259</strain>
    </source>
</reference>
<dbReference type="PANTHER" id="PTHR40943:SF1">
    <property type="entry name" value="CYTOPLASMIC PROTEIN"/>
    <property type="match status" value="1"/>
</dbReference>
<proteinExistence type="predicted"/>
<dbReference type="Proteomes" id="UP001500730">
    <property type="component" value="Unassembled WGS sequence"/>
</dbReference>
<dbReference type="SUPFAM" id="SSF51182">
    <property type="entry name" value="RmlC-like cupins"/>
    <property type="match status" value="1"/>
</dbReference>
<dbReference type="PANTHER" id="PTHR40943">
    <property type="entry name" value="CYTOPLASMIC PROTEIN-RELATED"/>
    <property type="match status" value="1"/>
</dbReference>
<dbReference type="InterPro" id="IPR008579">
    <property type="entry name" value="UGlyAH_Cupin_dom"/>
</dbReference>
<name>A0ABP5Y049_9MICO</name>
<comment type="caution">
    <text evidence="2">The sequence shown here is derived from an EMBL/GenBank/DDBJ whole genome shotgun (WGS) entry which is preliminary data.</text>
</comment>
<keyword evidence="3" id="KW-1185">Reference proteome</keyword>
<protein>
    <submittedName>
        <fullName evidence="2">Cupin domain-containing protein</fullName>
    </submittedName>
</protein>
<evidence type="ECO:0000259" key="1">
    <source>
        <dbReference type="Pfam" id="PF05899"/>
    </source>
</evidence>
<evidence type="ECO:0000313" key="3">
    <source>
        <dbReference type="Proteomes" id="UP001500730"/>
    </source>
</evidence>
<organism evidence="2 3">
    <name type="scientific">Terrabacter carboxydivorans</name>
    <dbReference type="NCBI Taxonomy" id="619730"/>
    <lineage>
        <taxon>Bacteria</taxon>
        <taxon>Bacillati</taxon>
        <taxon>Actinomycetota</taxon>
        <taxon>Actinomycetes</taxon>
        <taxon>Micrococcales</taxon>
        <taxon>Intrasporangiaceae</taxon>
        <taxon>Terrabacter</taxon>
    </lineage>
</organism>
<dbReference type="InterPro" id="IPR011051">
    <property type="entry name" value="RmlC_Cupin_sf"/>
</dbReference>
<evidence type="ECO:0000313" key="2">
    <source>
        <dbReference type="EMBL" id="GAA2470406.1"/>
    </source>
</evidence>
<dbReference type="EMBL" id="BAAARE010000002">
    <property type="protein sequence ID" value="GAA2470406.1"/>
    <property type="molecule type" value="Genomic_DNA"/>
</dbReference>
<dbReference type="Gene3D" id="2.60.120.10">
    <property type="entry name" value="Jelly Rolls"/>
    <property type="match status" value="1"/>
</dbReference>
<gene>
    <name evidence="2" type="ORF">GCM10009858_04620</name>
</gene>
<feature type="domain" description="(S)-ureidoglycine aminohydrolase cupin" evidence="1">
    <location>
        <begin position="55"/>
        <end position="120"/>
    </location>
</feature>
<dbReference type="RefSeq" id="WP_344252584.1">
    <property type="nucleotide sequence ID" value="NZ_BAAARE010000002.1"/>
</dbReference>
<sequence length="125" mass="12683">MTTDPSRPLPAAQQRLLAADVLGGPLDEPVPAGVDVLAGAPTAAVTSLADVAGAEVGVWEMTPGTVTDVEAGEVFVVLSGRAVLTVADGEPLDLTPGSVVRLHAGEPTTWTVTETLRKVYVTPSA</sequence>
<accession>A0ABP5Y049</accession>
<dbReference type="InterPro" id="IPR014710">
    <property type="entry name" value="RmlC-like_jellyroll"/>
</dbReference>